<keyword evidence="4" id="KW-0547">Nucleotide-binding</keyword>
<evidence type="ECO:0000256" key="3">
    <source>
        <dbReference type="ARBA" id="ARBA00022475"/>
    </source>
</evidence>
<sequence>MPAVTVTDLVKAYGGVRALSGISFTAARGEVLGLLGPNGSGKTTTVSVLSTLQRPTTGTARICGHDVVDDAGRVRELISLTGQYASVDPGLTTAENLAVFGRLTGLRGRRLAHRIDELVEQFDLGAVRGRRVGQLSGGMRRRVDIAGALVTRPEVVFLDEPTTGLDPRSRAAVWDTVAGLRDAGITVVLTTQYLEEADRLADRIVLLDRGAVVATGTPGQLKSSVGGAVCEITVADGENAVRATALLAGFELIDVEENPSAPSSEPGQTRLVVRAPEGVGTVGEVIARLDGVADDGHRVEVIDIGLRRPSLDEVFLQLTDTPA</sequence>
<dbReference type="PANTHER" id="PTHR42711:SF19">
    <property type="entry name" value="DOXORUBICIN RESISTANCE ATP-BINDING PROTEIN DRRA"/>
    <property type="match status" value="1"/>
</dbReference>
<comment type="subcellular location">
    <subcellularLocation>
        <location evidence="1">Cell membrane</location>
        <topology evidence="1">Peripheral membrane protein</topology>
        <orientation evidence="1">Cytoplasmic side</orientation>
    </subcellularLocation>
</comment>
<evidence type="ECO:0000256" key="4">
    <source>
        <dbReference type="ARBA" id="ARBA00022741"/>
    </source>
</evidence>
<dbReference type="Pfam" id="PF00005">
    <property type="entry name" value="ABC_tran"/>
    <property type="match status" value="1"/>
</dbReference>
<dbReference type="InterPro" id="IPR005894">
    <property type="entry name" value="DrrA"/>
</dbReference>
<dbReference type="NCBIfam" id="TIGR01188">
    <property type="entry name" value="drrA"/>
    <property type="match status" value="1"/>
</dbReference>
<keyword evidence="3" id="KW-1003">Cell membrane</keyword>
<evidence type="ECO:0000259" key="10">
    <source>
        <dbReference type="PROSITE" id="PS50893"/>
    </source>
</evidence>
<dbReference type="InterPro" id="IPR050763">
    <property type="entry name" value="ABC_transporter_ATP-binding"/>
</dbReference>
<dbReference type="InterPro" id="IPR017871">
    <property type="entry name" value="ABC_transporter-like_CS"/>
</dbReference>
<dbReference type="SMART" id="SM00382">
    <property type="entry name" value="AAA"/>
    <property type="match status" value="1"/>
</dbReference>
<dbReference type="FunFam" id="3.40.50.300:FF:000589">
    <property type="entry name" value="ABC transporter, ATP-binding subunit"/>
    <property type="match status" value="1"/>
</dbReference>
<dbReference type="PANTHER" id="PTHR42711">
    <property type="entry name" value="ABC TRANSPORTER ATP-BINDING PROTEIN"/>
    <property type="match status" value="1"/>
</dbReference>
<keyword evidence="5 11" id="KW-0067">ATP-binding</keyword>
<dbReference type="GO" id="GO:1900753">
    <property type="term" value="P:doxorubicin transport"/>
    <property type="evidence" value="ECO:0007669"/>
    <property type="project" value="InterPro"/>
</dbReference>
<proteinExistence type="inferred from homology"/>
<dbReference type="GO" id="GO:0055085">
    <property type="term" value="P:transmembrane transport"/>
    <property type="evidence" value="ECO:0007669"/>
    <property type="project" value="UniProtKB-ARBA"/>
</dbReference>
<keyword evidence="7" id="KW-0472">Membrane</keyword>
<keyword evidence="12" id="KW-1185">Reference proteome</keyword>
<keyword evidence="6" id="KW-1278">Translocase</keyword>
<accession>A0AAU4K8N3</accession>
<dbReference type="GO" id="GO:0016887">
    <property type="term" value="F:ATP hydrolysis activity"/>
    <property type="evidence" value="ECO:0007669"/>
    <property type="project" value="InterPro"/>
</dbReference>
<evidence type="ECO:0000256" key="6">
    <source>
        <dbReference type="ARBA" id="ARBA00022967"/>
    </source>
</evidence>
<evidence type="ECO:0000256" key="9">
    <source>
        <dbReference type="ARBA" id="ARBA00049985"/>
    </source>
</evidence>
<organism evidence="11 12">
    <name type="scientific">Williamsia herbipolensis</name>
    <dbReference type="NCBI Taxonomy" id="1603258"/>
    <lineage>
        <taxon>Bacteria</taxon>
        <taxon>Bacillati</taxon>
        <taxon>Actinomycetota</taxon>
        <taxon>Actinomycetes</taxon>
        <taxon>Mycobacteriales</taxon>
        <taxon>Nocardiaceae</taxon>
        <taxon>Williamsia</taxon>
    </lineage>
</organism>
<evidence type="ECO:0000256" key="2">
    <source>
        <dbReference type="ARBA" id="ARBA00022448"/>
    </source>
</evidence>
<gene>
    <name evidence="11" type="ORF">OG579_16180</name>
</gene>
<dbReference type="PROSITE" id="PS00211">
    <property type="entry name" value="ABC_TRANSPORTER_1"/>
    <property type="match status" value="1"/>
</dbReference>
<evidence type="ECO:0000256" key="8">
    <source>
        <dbReference type="ARBA" id="ARBA00023251"/>
    </source>
</evidence>
<dbReference type="AlphaFoldDB" id="A0AAU4K8N3"/>
<feature type="domain" description="ABC transporter" evidence="10">
    <location>
        <begin position="4"/>
        <end position="234"/>
    </location>
</feature>
<name>A0AAU4K8N3_9NOCA</name>
<dbReference type="GO" id="GO:0043215">
    <property type="term" value="P:daunorubicin transport"/>
    <property type="evidence" value="ECO:0007669"/>
    <property type="project" value="InterPro"/>
</dbReference>
<evidence type="ECO:0000256" key="7">
    <source>
        <dbReference type="ARBA" id="ARBA00023136"/>
    </source>
</evidence>
<reference evidence="11 12" key="1">
    <citation type="submission" date="2022-10" db="EMBL/GenBank/DDBJ databases">
        <title>The complete genomes of actinobacterial strains from the NBC collection.</title>
        <authorList>
            <person name="Joergensen T.S."/>
            <person name="Alvarez Arevalo M."/>
            <person name="Sterndorff E.B."/>
            <person name="Faurdal D."/>
            <person name="Vuksanovic O."/>
            <person name="Mourched A.-S."/>
            <person name="Charusanti P."/>
            <person name="Shaw S."/>
            <person name="Blin K."/>
            <person name="Weber T."/>
        </authorList>
    </citation>
    <scope>NUCLEOTIDE SEQUENCE [LARGE SCALE GENOMIC DNA]</scope>
    <source>
        <strain evidence="11 12">NBC_00319</strain>
    </source>
</reference>
<dbReference type="EMBL" id="CP108021">
    <property type="protein sequence ID" value="WUM22435.1"/>
    <property type="molecule type" value="Genomic_DNA"/>
</dbReference>
<dbReference type="SUPFAM" id="SSF52540">
    <property type="entry name" value="P-loop containing nucleoside triphosphate hydrolases"/>
    <property type="match status" value="1"/>
</dbReference>
<keyword evidence="8" id="KW-0046">Antibiotic resistance</keyword>
<dbReference type="GO" id="GO:0005886">
    <property type="term" value="C:plasma membrane"/>
    <property type="evidence" value="ECO:0007669"/>
    <property type="project" value="UniProtKB-SubCell"/>
</dbReference>
<dbReference type="GO" id="GO:0046677">
    <property type="term" value="P:response to antibiotic"/>
    <property type="evidence" value="ECO:0007669"/>
    <property type="project" value="UniProtKB-KW"/>
</dbReference>
<keyword evidence="2" id="KW-0813">Transport</keyword>
<protein>
    <submittedName>
        <fullName evidence="11">ATP-binding cassette domain-containing protein</fullName>
    </submittedName>
</protein>
<dbReference type="PROSITE" id="PS50893">
    <property type="entry name" value="ABC_TRANSPORTER_2"/>
    <property type="match status" value="1"/>
</dbReference>
<evidence type="ECO:0000256" key="1">
    <source>
        <dbReference type="ARBA" id="ARBA00004413"/>
    </source>
</evidence>
<dbReference type="InterPro" id="IPR003439">
    <property type="entry name" value="ABC_transporter-like_ATP-bd"/>
</dbReference>
<dbReference type="KEGG" id="whr:OG579_16180"/>
<dbReference type="Proteomes" id="UP001432128">
    <property type="component" value="Chromosome"/>
</dbReference>
<dbReference type="GO" id="GO:0005524">
    <property type="term" value="F:ATP binding"/>
    <property type="evidence" value="ECO:0007669"/>
    <property type="project" value="UniProtKB-KW"/>
</dbReference>
<evidence type="ECO:0000313" key="11">
    <source>
        <dbReference type="EMBL" id="WUM22435.1"/>
    </source>
</evidence>
<evidence type="ECO:0000256" key="5">
    <source>
        <dbReference type="ARBA" id="ARBA00022840"/>
    </source>
</evidence>
<dbReference type="InterPro" id="IPR003593">
    <property type="entry name" value="AAA+_ATPase"/>
</dbReference>
<evidence type="ECO:0000313" key="12">
    <source>
        <dbReference type="Proteomes" id="UP001432128"/>
    </source>
</evidence>
<dbReference type="Gene3D" id="3.40.50.300">
    <property type="entry name" value="P-loop containing nucleotide triphosphate hydrolases"/>
    <property type="match status" value="1"/>
</dbReference>
<dbReference type="InterPro" id="IPR027417">
    <property type="entry name" value="P-loop_NTPase"/>
</dbReference>
<comment type="similarity">
    <text evidence="9">Belongs to the ABC transporter superfamily. Drug exporter-1 (DrugE1) (TC 3.A.1.105) family.</text>
</comment>